<evidence type="ECO:0000256" key="3">
    <source>
        <dbReference type="SAM" id="MobiDB-lite"/>
    </source>
</evidence>
<name>A0A4V3XJJ4_9APHY</name>
<keyword evidence="1" id="KW-0378">Hydrolase</keyword>
<keyword evidence="6" id="KW-1185">Reference proteome</keyword>
<keyword evidence="2" id="KW-0326">Glycosidase</keyword>
<dbReference type="OrthoDB" id="1657402at2759"/>
<evidence type="ECO:0000313" key="6">
    <source>
        <dbReference type="Proteomes" id="UP000308730"/>
    </source>
</evidence>
<dbReference type="InterPro" id="IPR025300">
    <property type="entry name" value="BetaGal_jelly_roll_dom"/>
</dbReference>
<feature type="region of interest" description="Disordered" evidence="3">
    <location>
        <begin position="1"/>
        <end position="23"/>
    </location>
</feature>
<dbReference type="Proteomes" id="UP000308730">
    <property type="component" value="Unassembled WGS sequence"/>
</dbReference>
<evidence type="ECO:0000259" key="4">
    <source>
        <dbReference type="Pfam" id="PF13364"/>
    </source>
</evidence>
<accession>A0A4V3XJJ4</accession>
<dbReference type="AlphaFoldDB" id="A0A4V3XJJ4"/>
<comment type="caution">
    <text evidence="5">The sequence shown here is derived from an EMBL/GenBank/DDBJ whole genome shotgun (WGS) entry which is preliminary data.</text>
</comment>
<gene>
    <name evidence="5" type="ORF">EUX98_g844</name>
</gene>
<dbReference type="EMBL" id="SGPM01000007">
    <property type="protein sequence ID" value="THH33323.1"/>
    <property type="molecule type" value="Genomic_DNA"/>
</dbReference>
<dbReference type="SUPFAM" id="SSF49785">
    <property type="entry name" value="Galactose-binding domain-like"/>
    <property type="match status" value="1"/>
</dbReference>
<proteinExistence type="predicted"/>
<dbReference type="Gene3D" id="2.60.120.260">
    <property type="entry name" value="Galactose-binding domain-like"/>
    <property type="match status" value="1"/>
</dbReference>
<evidence type="ECO:0000256" key="2">
    <source>
        <dbReference type="ARBA" id="ARBA00023295"/>
    </source>
</evidence>
<feature type="domain" description="Beta-galactosidase jelly roll" evidence="4">
    <location>
        <begin position="135"/>
        <end position="224"/>
    </location>
</feature>
<evidence type="ECO:0000256" key="1">
    <source>
        <dbReference type="ARBA" id="ARBA00022801"/>
    </source>
</evidence>
<sequence length="271" mass="29093">MRPRPLTDHMGIVETSTNSGKEPRGIRGYSMIGGNTTFSYWKLQGNQGGAANAPDKVRGYLNEGGLWAERVGAHLPGYPDDDWEQGNPLGSFAASVNPLDVREQCKPLGGLSVPVLHNVREQGNPLGGIVFEAQGPSTSRGPGVNFYRTTFNPNIPDDVDVPVRLSITPSAQSSNFRIQIYLNGWQLGKYINNIGPQTVYVLPAGLLRPRSTNTLALSVWSLDANGSSIAGLSLISDGTLSTGLNISDYTLAPDYEAQKDLRPTGRASPPM</sequence>
<protein>
    <recommendedName>
        <fullName evidence="4">Beta-galactosidase jelly roll domain-containing protein</fullName>
    </recommendedName>
</protein>
<dbReference type="InterPro" id="IPR008979">
    <property type="entry name" value="Galactose-bd-like_sf"/>
</dbReference>
<organism evidence="5 6">
    <name type="scientific">Antrodiella citrinella</name>
    <dbReference type="NCBI Taxonomy" id="2447956"/>
    <lineage>
        <taxon>Eukaryota</taxon>
        <taxon>Fungi</taxon>
        <taxon>Dikarya</taxon>
        <taxon>Basidiomycota</taxon>
        <taxon>Agaricomycotina</taxon>
        <taxon>Agaricomycetes</taxon>
        <taxon>Polyporales</taxon>
        <taxon>Steccherinaceae</taxon>
        <taxon>Antrodiella</taxon>
    </lineage>
</organism>
<dbReference type="Pfam" id="PF13364">
    <property type="entry name" value="BetaGal_ABD2"/>
    <property type="match status" value="1"/>
</dbReference>
<reference evidence="5 6" key="1">
    <citation type="submission" date="2019-02" db="EMBL/GenBank/DDBJ databases">
        <title>Genome sequencing of the rare red list fungi Antrodiella citrinella (Flaviporus citrinellus).</title>
        <authorList>
            <person name="Buettner E."/>
            <person name="Kellner H."/>
        </authorList>
    </citation>
    <scope>NUCLEOTIDE SEQUENCE [LARGE SCALE GENOMIC DNA]</scope>
    <source>
        <strain evidence="5 6">DSM 108506</strain>
    </source>
</reference>
<dbReference type="GO" id="GO:0004565">
    <property type="term" value="F:beta-galactosidase activity"/>
    <property type="evidence" value="ECO:0007669"/>
    <property type="project" value="UniProtKB-ARBA"/>
</dbReference>
<evidence type="ECO:0000313" key="5">
    <source>
        <dbReference type="EMBL" id="THH33323.1"/>
    </source>
</evidence>